<accession>A0A2P4P3B1</accession>
<keyword evidence="3" id="KW-1185">Reference proteome</keyword>
<reference evidence="2 3" key="2">
    <citation type="journal article" date="2018" name="New Phytol.">
        <title>High intraspecific genome diversity in the model arbuscular mycorrhizal symbiont Rhizophagus irregularis.</title>
        <authorList>
            <person name="Chen E.C.H."/>
            <person name="Morin E."/>
            <person name="Beaudet D."/>
            <person name="Noel J."/>
            <person name="Yildirir G."/>
            <person name="Ndikumana S."/>
            <person name="Charron P."/>
            <person name="St-Onge C."/>
            <person name="Giorgi J."/>
            <person name="Kruger M."/>
            <person name="Marton T."/>
            <person name="Ropars J."/>
            <person name="Grigoriev I.V."/>
            <person name="Hainaut M."/>
            <person name="Henrissat B."/>
            <person name="Roux C."/>
            <person name="Martin F."/>
            <person name="Corradi N."/>
        </authorList>
    </citation>
    <scope>NUCLEOTIDE SEQUENCE [LARGE SCALE GENOMIC DNA]</scope>
    <source>
        <strain evidence="2 3">DAOM 197198</strain>
    </source>
</reference>
<keyword evidence="1" id="KW-0812">Transmembrane</keyword>
<reference evidence="2 3" key="1">
    <citation type="journal article" date="2013" name="Proc. Natl. Acad. Sci. U.S.A.">
        <title>Genome of an arbuscular mycorrhizal fungus provides insight into the oldest plant symbiosis.</title>
        <authorList>
            <person name="Tisserant E."/>
            <person name="Malbreil M."/>
            <person name="Kuo A."/>
            <person name="Kohler A."/>
            <person name="Symeonidi A."/>
            <person name="Balestrini R."/>
            <person name="Charron P."/>
            <person name="Duensing N."/>
            <person name="Frei Dit Frey N."/>
            <person name="Gianinazzi-Pearson V."/>
            <person name="Gilbert L.B."/>
            <person name="Handa Y."/>
            <person name="Herr J.R."/>
            <person name="Hijri M."/>
            <person name="Koul R."/>
            <person name="Kawaguchi M."/>
            <person name="Krajinski F."/>
            <person name="Lammers P.J."/>
            <person name="Masclaux F.G."/>
            <person name="Murat C."/>
            <person name="Morin E."/>
            <person name="Ndikumana S."/>
            <person name="Pagni M."/>
            <person name="Petitpierre D."/>
            <person name="Requena N."/>
            <person name="Rosikiewicz P."/>
            <person name="Riley R."/>
            <person name="Saito K."/>
            <person name="San Clemente H."/>
            <person name="Shapiro H."/>
            <person name="van Tuinen D."/>
            <person name="Becard G."/>
            <person name="Bonfante P."/>
            <person name="Paszkowski U."/>
            <person name="Shachar-Hill Y.Y."/>
            <person name="Tuskan G.A."/>
            <person name="Young P.W."/>
            <person name="Sanders I.R."/>
            <person name="Henrissat B."/>
            <person name="Rensing S.A."/>
            <person name="Grigoriev I.V."/>
            <person name="Corradi N."/>
            <person name="Roux C."/>
            <person name="Martin F."/>
        </authorList>
    </citation>
    <scope>NUCLEOTIDE SEQUENCE [LARGE SCALE GENOMIC DNA]</scope>
    <source>
        <strain evidence="2 3">DAOM 197198</strain>
    </source>
</reference>
<name>A0A2P4P3B1_RHIID</name>
<keyword evidence="1" id="KW-0472">Membrane</keyword>
<feature type="transmembrane region" description="Helical" evidence="1">
    <location>
        <begin position="38"/>
        <end position="56"/>
    </location>
</feature>
<proteinExistence type="predicted"/>
<protein>
    <submittedName>
        <fullName evidence="2">Uncharacterized protein</fullName>
    </submittedName>
</protein>
<comment type="caution">
    <text evidence="2">The sequence shown here is derived from an EMBL/GenBank/DDBJ whole genome shotgun (WGS) entry which is preliminary data.</text>
</comment>
<keyword evidence="1" id="KW-1133">Transmembrane helix</keyword>
<evidence type="ECO:0000313" key="2">
    <source>
        <dbReference type="EMBL" id="POG59879.1"/>
    </source>
</evidence>
<evidence type="ECO:0000256" key="1">
    <source>
        <dbReference type="SAM" id="Phobius"/>
    </source>
</evidence>
<evidence type="ECO:0000313" key="3">
    <source>
        <dbReference type="Proteomes" id="UP000018888"/>
    </source>
</evidence>
<sequence>MYFFIIIIIIISFYLEPEKFLAQQFKPSGPKVIICIRRLFFLLYIFIFPSFFLQLGKRLYFCLHFNECSTENLKNIYI</sequence>
<gene>
    <name evidence="2" type="ORF">GLOIN_2v1718470</name>
</gene>
<organism evidence="2 3">
    <name type="scientific">Rhizophagus irregularis (strain DAOM 181602 / DAOM 197198 / MUCL 43194)</name>
    <name type="common">Arbuscular mycorrhizal fungus</name>
    <name type="synonym">Glomus intraradices</name>
    <dbReference type="NCBI Taxonomy" id="747089"/>
    <lineage>
        <taxon>Eukaryota</taxon>
        <taxon>Fungi</taxon>
        <taxon>Fungi incertae sedis</taxon>
        <taxon>Mucoromycota</taxon>
        <taxon>Glomeromycotina</taxon>
        <taxon>Glomeromycetes</taxon>
        <taxon>Glomerales</taxon>
        <taxon>Glomeraceae</taxon>
        <taxon>Rhizophagus</taxon>
    </lineage>
</organism>
<dbReference type="Proteomes" id="UP000018888">
    <property type="component" value="Unassembled WGS sequence"/>
</dbReference>
<dbReference type="EMBL" id="AUPC02000423">
    <property type="protein sequence ID" value="POG59879.1"/>
    <property type="molecule type" value="Genomic_DNA"/>
</dbReference>
<dbReference type="AlphaFoldDB" id="A0A2P4P3B1"/>